<organism evidence="1 2">
    <name type="scientific">Cyclobacterium xiamenense</name>
    <dbReference type="NCBI Taxonomy" id="1297121"/>
    <lineage>
        <taxon>Bacteria</taxon>
        <taxon>Pseudomonadati</taxon>
        <taxon>Bacteroidota</taxon>
        <taxon>Cytophagia</taxon>
        <taxon>Cytophagales</taxon>
        <taxon>Cyclobacteriaceae</taxon>
        <taxon>Cyclobacterium</taxon>
    </lineage>
</organism>
<dbReference type="Proteomes" id="UP000199403">
    <property type="component" value="Unassembled WGS sequence"/>
</dbReference>
<evidence type="ECO:0000313" key="2">
    <source>
        <dbReference type="Proteomes" id="UP000199403"/>
    </source>
</evidence>
<dbReference type="RefSeq" id="WP_092175864.1">
    <property type="nucleotide sequence ID" value="NZ_FNZH01000004.1"/>
</dbReference>
<keyword evidence="2" id="KW-1185">Reference proteome</keyword>
<evidence type="ECO:0008006" key="3">
    <source>
        <dbReference type="Google" id="ProtNLM"/>
    </source>
</evidence>
<accession>A0A1H6ZGK9</accession>
<protein>
    <recommendedName>
        <fullName evidence="3">Outer membrane porin, OprD family</fullName>
    </recommendedName>
</protein>
<dbReference type="EMBL" id="FNZH01000004">
    <property type="protein sequence ID" value="SEJ51274.1"/>
    <property type="molecule type" value="Genomic_DNA"/>
</dbReference>
<gene>
    <name evidence="1" type="ORF">SAMN05192553_104395</name>
</gene>
<sequence length="453" mass="52054">MKKICFSLVALLWWLPGFGQEDSTRWKPELGVSLRSYFMSTSYWEDFKDDYAWGQMARVSLGSRLPLGFQLKADYLGFFRLASSDLTQLDPRVPNLNRYEVGLFDVNHLERAVFGKIGNLYLDYRHARFQARLGRMEINTPFINAQDGRLSPTFVEGFRWELQAHPKLAVRHQLIWGISPRSTGHWFGLGESIGMYPVARDEFGQPSAYFGNTQADLAQVLELDLQLQPGSSLLLNHTLVQNIYSTYLAQWDQSWELPLPQVQGITGLQATVQHGIGEGGNEEIALRYKNPEDANWILSGRIGLQSKKTQWHLNYTKMQGNGRYLSPREWGKDPFYTFIPRERNEGMEQVDAVSTYFQQAFPEKSLQLYSYLGLYFLPDPADAKRNKYAVPSYGQANLGLRYAPKTWIKGLNLHLILMSKVALDQEDLRPAWVYNKVNLFHTNLILNYTMPGN</sequence>
<dbReference type="OrthoDB" id="862900at2"/>
<evidence type="ECO:0000313" key="1">
    <source>
        <dbReference type="EMBL" id="SEJ51274.1"/>
    </source>
</evidence>
<dbReference type="STRING" id="1416801.SAMN05192553_104395"/>
<name>A0A1H6ZGK9_9BACT</name>
<dbReference type="InterPro" id="IPR023614">
    <property type="entry name" value="Porin_dom_sf"/>
</dbReference>
<proteinExistence type="predicted"/>
<dbReference type="AlphaFoldDB" id="A0A1H6ZGK9"/>
<reference evidence="2" key="1">
    <citation type="submission" date="2016-10" db="EMBL/GenBank/DDBJ databases">
        <authorList>
            <person name="Varghese N."/>
            <person name="Submissions S."/>
        </authorList>
    </citation>
    <scope>NUCLEOTIDE SEQUENCE [LARGE SCALE GENOMIC DNA]</scope>
    <source>
        <strain evidence="2">IBRC-M 10761</strain>
    </source>
</reference>
<dbReference type="Gene3D" id="2.40.160.10">
    <property type="entry name" value="Porin"/>
    <property type="match status" value="1"/>
</dbReference>